<dbReference type="PANTHER" id="PTHR46797">
    <property type="entry name" value="HTH-TYPE TRANSCRIPTIONAL REGULATOR"/>
    <property type="match status" value="1"/>
</dbReference>
<dbReference type="RefSeq" id="WP_074703579.1">
    <property type="nucleotide sequence ID" value="NZ_CP018865.1"/>
</dbReference>
<dbReference type="Pfam" id="PF01381">
    <property type="entry name" value="HTH_3"/>
    <property type="match status" value="1"/>
</dbReference>
<dbReference type="Proteomes" id="UP000181917">
    <property type="component" value="Unassembled WGS sequence"/>
</dbReference>
<feature type="domain" description="HTH cro/C1-type" evidence="2">
    <location>
        <begin position="9"/>
        <end position="63"/>
    </location>
</feature>
<sequence>MAMTTGDRIKQYRIKNDMSQRDLEARIDLSQSTITRIEAGERPVKPYELSAIAMALGCPESSLMESHPLRDRVRFAARTANGKNPNPEPVRDHLLYLLEMDNYLGRALKQIQTAQ</sequence>
<dbReference type="KEGG" id="acry:AC20117_22300"/>
<dbReference type="InterPro" id="IPR001387">
    <property type="entry name" value="Cro/C1-type_HTH"/>
</dbReference>
<dbReference type="InterPro" id="IPR010982">
    <property type="entry name" value="Lambda_DNA-bd_dom_sf"/>
</dbReference>
<dbReference type="PANTHER" id="PTHR46797:SF1">
    <property type="entry name" value="METHYLPHOSPHONATE SYNTHASE"/>
    <property type="match status" value="1"/>
</dbReference>
<accession>A0A1H1HYG1</accession>
<keyword evidence="4" id="KW-1185">Reference proteome</keyword>
<dbReference type="AlphaFoldDB" id="A0A1H1HYG1"/>
<organism evidence="3 4">
    <name type="scientific">Crystallibacter crystallopoietes</name>
    <dbReference type="NCBI Taxonomy" id="37928"/>
    <lineage>
        <taxon>Bacteria</taxon>
        <taxon>Bacillati</taxon>
        <taxon>Actinomycetota</taxon>
        <taxon>Actinomycetes</taxon>
        <taxon>Micrococcales</taxon>
        <taxon>Micrococcaceae</taxon>
        <taxon>Crystallibacter</taxon>
    </lineage>
</organism>
<dbReference type="SUPFAM" id="SSF47413">
    <property type="entry name" value="lambda repressor-like DNA-binding domains"/>
    <property type="match status" value="1"/>
</dbReference>
<dbReference type="STRING" id="37928.SAMN04489742_4807"/>
<evidence type="ECO:0000259" key="2">
    <source>
        <dbReference type="PROSITE" id="PS50943"/>
    </source>
</evidence>
<dbReference type="Gene3D" id="1.10.260.40">
    <property type="entry name" value="lambda repressor-like DNA-binding domains"/>
    <property type="match status" value="1"/>
</dbReference>
<gene>
    <name evidence="3" type="ORF">SAMN04489742_4807</name>
</gene>
<evidence type="ECO:0000313" key="3">
    <source>
        <dbReference type="EMBL" id="SDR30495.1"/>
    </source>
</evidence>
<protein>
    <submittedName>
        <fullName evidence="3">Transcriptional regulator, contains XRE-family HTH domain</fullName>
    </submittedName>
</protein>
<reference evidence="3 4" key="1">
    <citation type="submission" date="2016-10" db="EMBL/GenBank/DDBJ databases">
        <authorList>
            <person name="de Groot N.N."/>
        </authorList>
    </citation>
    <scope>NUCLEOTIDE SEQUENCE [LARGE SCALE GENOMIC DNA]</scope>
    <source>
        <strain evidence="3 4">DSM 20117</strain>
    </source>
</reference>
<dbReference type="CDD" id="cd00093">
    <property type="entry name" value="HTH_XRE"/>
    <property type="match status" value="1"/>
</dbReference>
<dbReference type="PROSITE" id="PS50943">
    <property type="entry name" value="HTH_CROC1"/>
    <property type="match status" value="1"/>
</dbReference>
<dbReference type="GO" id="GO:0005829">
    <property type="term" value="C:cytosol"/>
    <property type="evidence" value="ECO:0007669"/>
    <property type="project" value="TreeGrafter"/>
</dbReference>
<evidence type="ECO:0000313" key="4">
    <source>
        <dbReference type="Proteomes" id="UP000181917"/>
    </source>
</evidence>
<name>A0A1H1HYG1_9MICC</name>
<dbReference type="GO" id="GO:0003677">
    <property type="term" value="F:DNA binding"/>
    <property type="evidence" value="ECO:0007669"/>
    <property type="project" value="UniProtKB-KW"/>
</dbReference>
<dbReference type="SMART" id="SM00530">
    <property type="entry name" value="HTH_XRE"/>
    <property type="match status" value="1"/>
</dbReference>
<keyword evidence="1" id="KW-0238">DNA-binding</keyword>
<dbReference type="OrthoDB" id="513181at2"/>
<dbReference type="InterPro" id="IPR050807">
    <property type="entry name" value="TransReg_Diox_bact_type"/>
</dbReference>
<proteinExistence type="predicted"/>
<dbReference type="GO" id="GO:0003700">
    <property type="term" value="F:DNA-binding transcription factor activity"/>
    <property type="evidence" value="ECO:0007669"/>
    <property type="project" value="TreeGrafter"/>
</dbReference>
<evidence type="ECO:0000256" key="1">
    <source>
        <dbReference type="ARBA" id="ARBA00023125"/>
    </source>
</evidence>
<dbReference type="EMBL" id="FNKH01000003">
    <property type="protein sequence ID" value="SDR30495.1"/>
    <property type="molecule type" value="Genomic_DNA"/>
</dbReference>